<keyword evidence="4 6" id="KW-0520">NAD</keyword>
<dbReference type="AlphaFoldDB" id="A2EFX9"/>
<dbReference type="KEGG" id="tva:4766334"/>
<feature type="domain" description="Lactate/malate dehydrogenase C-terminal" evidence="9">
    <location>
        <begin position="157"/>
        <end position="327"/>
    </location>
</feature>
<dbReference type="VEuPathDB" id="TrichDB:TVAGG3_0516070"/>
<evidence type="ECO:0000259" key="8">
    <source>
        <dbReference type="Pfam" id="PF00056"/>
    </source>
</evidence>
<feature type="domain" description="Lactate/malate dehydrogenase N-terminal" evidence="8">
    <location>
        <begin position="5"/>
        <end position="151"/>
    </location>
</feature>
<evidence type="ECO:0000313" key="11">
    <source>
        <dbReference type="Proteomes" id="UP000001542"/>
    </source>
</evidence>
<dbReference type="FunFam" id="3.40.50.720:FF:000010">
    <property type="entry name" value="Malate dehydrogenase"/>
    <property type="match status" value="1"/>
</dbReference>
<dbReference type="InterPro" id="IPR001236">
    <property type="entry name" value="Lactate/malate_DH_N"/>
</dbReference>
<reference evidence="10" key="2">
    <citation type="journal article" date="2007" name="Science">
        <title>Draft genome sequence of the sexually transmitted pathogen Trichomonas vaginalis.</title>
        <authorList>
            <person name="Carlton J.M."/>
            <person name="Hirt R.P."/>
            <person name="Silva J.C."/>
            <person name="Delcher A.L."/>
            <person name="Schatz M."/>
            <person name="Zhao Q."/>
            <person name="Wortman J.R."/>
            <person name="Bidwell S.L."/>
            <person name="Alsmark U.C.M."/>
            <person name="Besteiro S."/>
            <person name="Sicheritz-Ponten T."/>
            <person name="Noel C.J."/>
            <person name="Dacks J.B."/>
            <person name="Foster P.G."/>
            <person name="Simillion C."/>
            <person name="Van de Peer Y."/>
            <person name="Miranda-Saavedra D."/>
            <person name="Barton G.J."/>
            <person name="Westrop G.D."/>
            <person name="Mueller S."/>
            <person name="Dessi D."/>
            <person name="Fiori P.L."/>
            <person name="Ren Q."/>
            <person name="Paulsen I."/>
            <person name="Zhang H."/>
            <person name="Bastida-Corcuera F.D."/>
            <person name="Simoes-Barbosa A."/>
            <person name="Brown M.T."/>
            <person name="Hayes R.D."/>
            <person name="Mukherjee M."/>
            <person name="Okumura C.Y."/>
            <person name="Schneider R."/>
            <person name="Smith A.J."/>
            <person name="Vanacova S."/>
            <person name="Villalvazo M."/>
            <person name="Haas B.J."/>
            <person name="Pertea M."/>
            <person name="Feldblyum T.V."/>
            <person name="Utterback T.R."/>
            <person name="Shu C.L."/>
            <person name="Osoegawa K."/>
            <person name="de Jong P.J."/>
            <person name="Hrdy I."/>
            <person name="Horvathova L."/>
            <person name="Zubacova Z."/>
            <person name="Dolezal P."/>
            <person name="Malik S.B."/>
            <person name="Logsdon J.M. Jr."/>
            <person name="Henze K."/>
            <person name="Gupta A."/>
            <person name="Wang C.C."/>
            <person name="Dunne R.L."/>
            <person name="Upcroft J.A."/>
            <person name="Upcroft P."/>
            <person name="White O."/>
            <person name="Salzberg S.L."/>
            <person name="Tang P."/>
            <person name="Chiu C.-H."/>
            <person name="Lee Y.-S."/>
            <person name="Embley T.M."/>
            <person name="Coombs G.H."/>
            <person name="Mottram J.C."/>
            <person name="Tachezy J."/>
            <person name="Fraser-Liggett C.M."/>
            <person name="Johnson P.J."/>
        </authorList>
    </citation>
    <scope>NUCLEOTIDE SEQUENCE [LARGE SCALE GENOMIC DNA]</scope>
    <source>
        <strain evidence="10">G3</strain>
    </source>
</reference>
<dbReference type="VEuPathDB" id="TrichDB:TVAG_354940"/>
<comment type="similarity">
    <text evidence="1">Belongs to the LDH/MDH superfamily. MDH type 2 family.</text>
</comment>
<dbReference type="EC" id="1.1.1.37" evidence="2"/>
<name>A2EFX9_TRIV3</name>
<dbReference type="OrthoDB" id="4069699at2759"/>
<dbReference type="SUPFAM" id="SSF56327">
    <property type="entry name" value="LDH C-terminal domain-like"/>
    <property type="match status" value="1"/>
</dbReference>
<evidence type="ECO:0000256" key="2">
    <source>
        <dbReference type="ARBA" id="ARBA00012995"/>
    </source>
</evidence>
<dbReference type="CDD" id="cd00704">
    <property type="entry name" value="MDH"/>
    <property type="match status" value="1"/>
</dbReference>
<dbReference type="STRING" id="5722.A2EFX9"/>
<evidence type="ECO:0000256" key="6">
    <source>
        <dbReference type="PIRSR" id="PIRSR000102-3"/>
    </source>
</evidence>
<evidence type="ECO:0000256" key="4">
    <source>
        <dbReference type="ARBA" id="ARBA00023027"/>
    </source>
</evidence>
<dbReference type="InterPro" id="IPR010945">
    <property type="entry name" value="Malate_DH_type2"/>
</dbReference>
<dbReference type="InParanoid" id="A2EFX9"/>
<dbReference type="NCBIfam" id="TIGR01759">
    <property type="entry name" value="MalateDH-SF1"/>
    <property type="match status" value="1"/>
</dbReference>
<reference evidence="10" key="1">
    <citation type="submission" date="2006-10" db="EMBL/GenBank/DDBJ databases">
        <authorList>
            <person name="Amadeo P."/>
            <person name="Zhao Q."/>
            <person name="Wortman J."/>
            <person name="Fraser-Liggett C."/>
            <person name="Carlton J."/>
        </authorList>
    </citation>
    <scope>NUCLEOTIDE SEQUENCE</scope>
    <source>
        <strain evidence="10">G3</strain>
    </source>
</reference>
<organism evidence="10 11">
    <name type="scientific">Trichomonas vaginalis (strain ATCC PRA-98 / G3)</name>
    <dbReference type="NCBI Taxonomy" id="412133"/>
    <lineage>
        <taxon>Eukaryota</taxon>
        <taxon>Metamonada</taxon>
        <taxon>Parabasalia</taxon>
        <taxon>Trichomonadida</taxon>
        <taxon>Trichomonadidae</taxon>
        <taxon>Trichomonas</taxon>
    </lineage>
</organism>
<dbReference type="InterPro" id="IPR001557">
    <property type="entry name" value="L-lactate/malate_DH"/>
</dbReference>
<dbReference type="Pfam" id="PF00056">
    <property type="entry name" value="Ldh_1_N"/>
    <property type="match status" value="1"/>
</dbReference>
<dbReference type="Proteomes" id="UP000001542">
    <property type="component" value="Unassembled WGS sequence"/>
</dbReference>
<dbReference type="SMR" id="A2EFX9"/>
<dbReference type="eggNOG" id="KOG1496">
    <property type="taxonomic scope" value="Eukaryota"/>
</dbReference>
<keyword evidence="11" id="KW-1185">Reference proteome</keyword>
<feature type="binding site" evidence="6">
    <location>
        <begin position="11"/>
        <end position="17"/>
    </location>
    <ligand>
        <name>NAD(+)</name>
        <dbReference type="ChEBI" id="CHEBI:57540"/>
    </ligand>
</feature>
<dbReference type="Gene3D" id="3.90.110.10">
    <property type="entry name" value="Lactate dehydrogenase/glycoside hydrolase, family 4, C-terminal"/>
    <property type="match status" value="1"/>
</dbReference>
<dbReference type="InterPro" id="IPR015955">
    <property type="entry name" value="Lactate_DH/Glyco_Ohase_4_C"/>
</dbReference>
<dbReference type="InterPro" id="IPR036291">
    <property type="entry name" value="NAD(P)-bd_dom_sf"/>
</dbReference>
<evidence type="ECO:0000259" key="9">
    <source>
        <dbReference type="Pfam" id="PF02866"/>
    </source>
</evidence>
<dbReference type="InterPro" id="IPR022383">
    <property type="entry name" value="Lactate/malate_DH_C"/>
</dbReference>
<dbReference type="GO" id="GO:0006108">
    <property type="term" value="P:malate metabolic process"/>
    <property type="evidence" value="ECO:0000318"/>
    <property type="project" value="GO_Central"/>
</dbReference>
<dbReference type="EMBL" id="DS113378">
    <property type="protein sequence ID" value="EAY08435.1"/>
    <property type="molecule type" value="Genomic_DNA"/>
</dbReference>
<dbReference type="FunFam" id="3.90.110.10:FF:000002">
    <property type="entry name" value="Malate dehydrogenase"/>
    <property type="match status" value="1"/>
</dbReference>
<evidence type="ECO:0000256" key="3">
    <source>
        <dbReference type="ARBA" id="ARBA00023002"/>
    </source>
</evidence>
<keyword evidence="3 7" id="KW-0560">Oxidoreductase</keyword>
<sequence>MTESVRVLISGAAGQIGYVMSHWIADGMLFGQRKIILHLFESTSAQSRLDALAMELQDSSFRYLDGVVATTNPEEGFKDVDVAFLLCTCFTRPGQKRLDILANNAKIYKQQGEYLNKYAKPTCKVLVTGNPANTNALVTLLNAPNLKPENFTSLSYLDHLRITNAVAIKLNIESSKIRNVIVWGNHSDTLFPDISQAYFEKDGEKNFVSSLLEEKYIHEELPDYISKRGWQILNYRGLSSASSPCLAAILTMKAFLFGTEPDQIISMGAIVPQSSPYGLQPGLLCSLPCTVDKDGKVHIVEDLQLNDWVNSKLKATEEELIQEKEYAMSII</sequence>
<evidence type="ECO:0000256" key="5">
    <source>
        <dbReference type="PIRSR" id="PIRSR000102-1"/>
    </source>
</evidence>
<dbReference type="PIRSF" id="PIRSF000102">
    <property type="entry name" value="Lac_mal_DH"/>
    <property type="match status" value="1"/>
</dbReference>
<dbReference type="FunCoup" id="A2EFX9">
    <property type="interactions" value="127"/>
</dbReference>
<dbReference type="GO" id="GO:0006107">
    <property type="term" value="P:oxaloacetate metabolic process"/>
    <property type="evidence" value="ECO:0000318"/>
    <property type="project" value="GO_Central"/>
</dbReference>
<dbReference type="NCBIfam" id="NF003916">
    <property type="entry name" value="PRK05442.1"/>
    <property type="match status" value="1"/>
</dbReference>
<dbReference type="PANTHER" id="PTHR23382">
    <property type="entry name" value="MALATE DEHYDROGENASE"/>
    <property type="match status" value="1"/>
</dbReference>
<evidence type="ECO:0000256" key="1">
    <source>
        <dbReference type="ARBA" id="ARBA00009613"/>
    </source>
</evidence>
<dbReference type="Pfam" id="PF02866">
    <property type="entry name" value="Ldh_1_C"/>
    <property type="match status" value="1"/>
</dbReference>
<proteinExistence type="inferred from homology"/>
<dbReference type="GO" id="GO:0006099">
    <property type="term" value="P:tricarboxylic acid cycle"/>
    <property type="evidence" value="ECO:0000318"/>
    <property type="project" value="GO_Central"/>
</dbReference>
<accession>A2EFX9</accession>
<gene>
    <name evidence="10" type="ORF">TVAG_354940</name>
</gene>
<dbReference type="RefSeq" id="XP_001320658.1">
    <property type="nucleotide sequence ID" value="XM_001320623.1"/>
</dbReference>
<dbReference type="GO" id="GO:0030060">
    <property type="term" value="F:L-malate dehydrogenase (NAD+) activity"/>
    <property type="evidence" value="ECO:0000318"/>
    <property type="project" value="GO_Central"/>
</dbReference>
<feature type="active site" description="Proton acceptor" evidence="5">
    <location>
        <position position="186"/>
    </location>
</feature>
<feature type="binding site" evidence="6">
    <location>
        <position position="104"/>
    </location>
    <ligand>
        <name>NAD(+)</name>
        <dbReference type="ChEBI" id="CHEBI:57540"/>
    </ligand>
</feature>
<dbReference type="Gene3D" id="3.40.50.720">
    <property type="entry name" value="NAD(P)-binding Rossmann-like Domain"/>
    <property type="match status" value="1"/>
</dbReference>
<evidence type="ECO:0000256" key="7">
    <source>
        <dbReference type="RuleBase" id="RU003369"/>
    </source>
</evidence>
<protein>
    <recommendedName>
        <fullName evidence="2">malate dehydrogenase</fullName>
        <ecNumber evidence="2">1.1.1.37</ecNumber>
    </recommendedName>
</protein>
<evidence type="ECO:0000313" key="10">
    <source>
        <dbReference type="EMBL" id="EAY08435.1"/>
    </source>
</evidence>
<dbReference type="SUPFAM" id="SSF51735">
    <property type="entry name" value="NAD(P)-binding Rossmann-fold domains"/>
    <property type="match status" value="1"/>
</dbReference>